<evidence type="ECO:0000256" key="1">
    <source>
        <dbReference type="SAM" id="MobiDB-lite"/>
    </source>
</evidence>
<reference evidence="2" key="1">
    <citation type="submission" date="2020-03" db="EMBL/GenBank/DDBJ databases">
        <authorList>
            <person name="Weist P."/>
        </authorList>
    </citation>
    <scope>NUCLEOTIDE SEQUENCE</scope>
</reference>
<gene>
    <name evidence="2" type="ORF">PLEPLA_LOCUS15416</name>
</gene>
<evidence type="ECO:0000313" key="2">
    <source>
        <dbReference type="EMBL" id="CAB1427476.1"/>
    </source>
</evidence>
<dbReference type="Proteomes" id="UP001153269">
    <property type="component" value="Unassembled WGS sequence"/>
</dbReference>
<sequence>MAFVSLLEGLLHLDGDERISPRQALELPFISMSHLREDVYSRDYLTDSEEAMGFCPNDDSFRWSSSDSGSSGSMDQDSLDSVEALDSTSDTDELSWCSDSVIKSTDTACSPTFIETSEVLYKGSDLKTNSRATWVWCPIMDDDTSEEVSWSCNEAADVTAAATASDVTAAATASDVTAAATVSDVTAAATATDVTDAATASDLTVVSTDTTCSPPFSDTSEEVSWSCVEAADVDGTYMNIYVDIRYTDRQQEKGDSDSWALGTGRSSCSAA</sequence>
<keyword evidence="3" id="KW-1185">Reference proteome</keyword>
<dbReference type="EMBL" id="CADEAL010000970">
    <property type="protein sequence ID" value="CAB1427476.1"/>
    <property type="molecule type" value="Genomic_DNA"/>
</dbReference>
<proteinExistence type="predicted"/>
<protein>
    <submittedName>
        <fullName evidence="2">Uncharacterized protein</fullName>
    </submittedName>
</protein>
<organism evidence="2 3">
    <name type="scientific">Pleuronectes platessa</name>
    <name type="common">European plaice</name>
    <dbReference type="NCBI Taxonomy" id="8262"/>
    <lineage>
        <taxon>Eukaryota</taxon>
        <taxon>Metazoa</taxon>
        <taxon>Chordata</taxon>
        <taxon>Craniata</taxon>
        <taxon>Vertebrata</taxon>
        <taxon>Euteleostomi</taxon>
        <taxon>Actinopterygii</taxon>
        <taxon>Neopterygii</taxon>
        <taxon>Teleostei</taxon>
        <taxon>Neoteleostei</taxon>
        <taxon>Acanthomorphata</taxon>
        <taxon>Carangaria</taxon>
        <taxon>Pleuronectiformes</taxon>
        <taxon>Pleuronectoidei</taxon>
        <taxon>Pleuronectidae</taxon>
        <taxon>Pleuronectes</taxon>
    </lineage>
</organism>
<dbReference type="AlphaFoldDB" id="A0A9N7UAH4"/>
<feature type="region of interest" description="Disordered" evidence="1">
    <location>
        <begin position="65"/>
        <end position="85"/>
    </location>
</feature>
<feature type="compositionally biased region" description="Low complexity" evidence="1">
    <location>
        <begin position="65"/>
        <end position="81"/>
    </location>
</feature>
<feature type="region of interest" description="Disordered" evidence="1">
    <location>
        <begin position="249"/>
        <end position="271"/>
    </location>
</feature>
<comment type="caution">
    <text evidence="2">The sequence shown here is derived from an EMBL/GenBank/DDBJ whole genome shotgun (WGS) entry which is preliminary data.</text>
</comment>
<evidence type="ECO:0000313" key="3">
    <source>
        <dbReference type="Proteomes" id="UP001153269"/>
    </source>
</evidence>
<accession>A0A9N7UAH4</accession>
<name>A0A9N7UAH4_PLEPL</name>